<keyword evidence="2" id="KW-1185">Reference proteome</keyword>
<organism evidence="1 2">
    <name type="scientific">Coturnix japonica</name>
    <name type="common">Japanese quail</name>
    <name type="synonym">Coturnix coturnix japonica</name>
    <dbReference type="NCBI Taxonomy" id="93934"/>
    <lineage>
        <taxon>Eukaryota</taxon>
        <taxon>Metazoa</taxon>
        <taxon>Chordata</taxon>
        <taxon>Craniata</taxon>
        <taxon>Vertebrata</taxon>
        <taxon>Euteleostomi</taxon>
        <taxon>Archelosauria</taxon>
        <taxon>Archosauria</taxon>
        <taxon>Dinosauria</taxon>
        <taxon>Saurischia</taxon>
        <taxon>Theropoda</taxon>
        <taxon>Coelurosauria</taxon>
        <taxon>Aves</taxon>
        <taxon>Neognathae</taxon>
        <taxon>Galloanserae</taxon>
        <taxon>Galliformes</taxon>
        <taxon>Phasianidae</taxon>
        <taxon>Perdicinae</taxon>
        <taxon>Coturnix</taxon>
    </lineage>
</organism>
<dbReference type="AlphaFoldDB" id="A0A8C2TZ64"/>
<proteinExistence type="predicted"/>
<accession>A0A8C2TZ64</accession>
<evidence type="ECO:0000313" key="1">
    <source>
        <dbReference type="Ensembl" id="ENSCJPP00005019563.1"/>
    </source>
</evidence>
<dbReference type="GeneTree" id="ENSGT00960000191641"/>
<reference evidence="1" key="3">
    <citation type="submission" date="2025-09" db="UniProtKB">
        <authorList>
            <consortium name="Ensembl"/>
        </authorList>
    </citation>
    <scope>IDENTIFICATION</scope>
</reference>
<name>A0A8C2TZ64_COTJA</name>
<protein>
    <submittedName>
        <fullName evidence="1">Uncharacterized protein</fullName>
    </submittedName>
</protein>
<dbReference type="Proteomes" id="UP000694412">
    <property type="component" value="Chromosome 7"/>
</dbReference>
<reference evidence="1" key="1">
    <citation type="submission" date="2015-11" db="EMBL/GenBank/DDBJ databases">
        <authorList>
            <consortium name="International Coturnix japonica Genome Analysis Consortium"/>
            <person name="Warren W."/>
            <person name="Burt D.W."/>
            <person name="Antin P.B."/>
            <person name="Lanford R."/>
            <person name="Gros J."/>
            <person name="Wilson R.K."/>
        </authorList>
    </citation>
    <scope>NUCLEOTIDE SEQUENCE [LARGE SCALE GENOMIC DNA]</scope>
</reference>
<dbReference type="Ensembl" id="ENSCJPT00005027073.1">
    <property type="protein sequence ID" value="ENSCJPP00005019563.1"/>
    <property type="gene ID" value="ENSCJPG00005015846.1"/>
</dbReference>
<sequence length="141" mass="16024">TFALDSKENLDDSLKYCSGSLNGNIYSKITITASIKKQKLQVSKEIPTEYHPPFPNTASKSISQYCPMTEGIFSNIKTVILHGTSPAGNKDMKNTIWGLNFFFTSLQDYSELLHIWAGREHQESFKKYMKSYKTFCMTSLT</sequence>
<evidence type="ECO:0000313" key="2">
    <source>
        <dbReference type="Proteomes" id="UP000694412"/>
    </source>
</evidence>
<reference evidence="1" key="2">
    <citation type="submission" date="2025-08" db="UniProtKB">
        <authorList>
            <consortium name="Ensembl"/>
        </authorList>
    </citation>
    <scope>IDENTIFICATION</scope>
</reference>